<evidence type="ECO:0000313" key="1">
    <source>
        <dbReference type="EMBL" id="KAK0454491.1"/>
    </source>
</evidence>
<accession>A0AA39K4M0</accession>
<organism evidence="1 2">
    <name type="scientific">Armillaria borealis</name>
    <dbReference type="NCBI Taxonomy" id="47425"/>
    <lineage>
        <taxon>Eukaryota</taxon>
        <taxon>Fungi</taxon>
        <taxon>Dikarya</taxon>
        <taxon>Basidiomycota</taxon>
        <taxon>Agaricomycotina</taxon>
        <taxon>Agaricomycetes</taxon>
        <taxon>Agaricomycetidae</taxon>
        <taxon>Agaricales</taxon>
        <taxon>Marasmiineae</taxon>
        <taxon>Physalacriaceae</taxon>
        <taxon>Armillaria</taxon>
    </lineage>
</organism>
<protein>
    <submittedName>
        <fullName evidence="1">Uncharacterized protein</fullName>
    </submittedName>
</protein>
<evidence type="ECO:0000313" key="2">
    <source>
        <dbReference type="Proteomes" id="UP001175226"/>
    </source>
</evidence>
<dbReference type="AlphaFoldDB" id="A0AA39K4M0"/>
<dbReference type="Proteomes" id="UP001175226">
    <property type="component" value="Unassembled WGS sequence"/>
</dbReference>
<reference evidence="1" key="1">
    <citation type="submission" date="2023-06" db="EMBL/GenBank/DDBJ databases">
        <authorList>
            <consortium name="Lawrence Berkeley National Laboratory"/>
            <person name="Ahrendt S."/>
            <person name="Sahu N."/>
            <person name="Indic B."/>
            <person name="Wong-Bajracharya J."/>
            <person name="Merenyi Z."/>
            <person name="Ke H.-M."/>
            <person name="Monk M."/>
            <person name="Kocsube S."/>
            <person name="Drula E."/>
            <person name="Lipzen A."/>
            <person name="Balint B."/>
            <person name="Henrissat B."/>
            <person name="Andreopoulos B."/>
            <person name="Martin F.M."/>
            <person name="Harder C.B."/>
            <person name="Rigling D."/>
            <person name="Ford K.L."/>
            <person name="Foster G.D."/>
            <person name="Pangilinan J."/>
            <person name="Papanicolaou A."/>
            <person name="Barry K."/>
            <person name="LaButti K."/>
            <person name="Viragh M."/>
            <person name="Koriabine M."/>
            <person name="Yan M."/>
            <person name="Riley R."/>
            <person name="Champramary S."/>
            <person name="Plett K.L."/>
            <person name="Tsai I.J."/>
            <person name="Slot J."/>
            <person name="Sipos G."/>
            <person name="Plett J."/>
            <person name="Nagy L.G."/>
            <person name="Grigoriev I.V."/>
        </authorList>
    </citation>
    <scope>NUCLEOTIDE SEQUENCE</scope>
    <source>
        <strain evidence="1">FPL87.14</strain>
    </source>
</reference>
<dbReference type="EMBL" id="JAUEPT010000002">
    <property type="protein sequence ID" value="KAK0454491.1"/>
    <property type="molecule type" value="Genomic_DNA"/>
</dbReference>
<gene>
    <name evidence="1" type="ORF">EV421DRAFT_1757207</name>
</gene>
<comment type="caution">
    <text evidence="1">The sequence shown here is derived from an EMBL/GenBank/DDBJ whole genome shotgun (WGS) entry which is preliminary data.</text>
</comment>
<sequence>MPILAAASFFTVHLRVLLVFIRVLPHHARGLLLTSDSLSLSLFPVLVLLRARCVRGTTTCVLFLCYGIKRGSGALTTLAAIYYS</sequence>
<proteinExistence type="predicted"/>
<name>A0AA39K4M0_9AGAR</name>
<keyword evidence="2" id="KW-1185">Reference proteome</keyword>